<gene>
    <name evidence="2" type="ORF">IMSHALPRED_000837</name>
</gene>
<proteinExistence type="predicted"/>
<organism evidence="2 3">
    <name type="scientific">Imshaugia aleurites</name>
    <dbReference type="NCBI Taxonomy" id="172621"/>
    <lineage>
        <taxon>Eukaryota</taxon>
        <taxon>Fungi</taxon>
        <taxon>Dikarya</taxon>
        <taxon>Ascomycota</taxon>
        <taxon>Pezizomycotina</taxon>
        <taxon>Lecanoromycetes</taxon>
        <taxon>OSLEUM clade</taxon>
        <taxon>Lecanoromycetidae</taxon>
        <taxon>Lecanorales</taxon>
        <taxon>Lecanorineae</taxon>
        <taxon>Parmeliaceae</taxon>
        <taxon>Imshaugia</taxon>
    </lineage>
</organism>
<dbReference type="EMBL" id="CAJPDT010000109">
    <property type="protein sequence ID" value="CAF9938537.1"/>
    <property type="molecule type" value="Genomic_DNA"/>
</dbReference>
<evidence type="ECO:0000256" key="1">
    <source>
        <dbReference type="SAM" id="MobiDB-lite"/>
    </source>
</evidence>
<dbReference type="Proteomes" id="UP000664534">
    <property type="component" value="Unassembled WGS sequence"/>
</dbReference>
<evidence type="ECO:0000313" key="2">
    <source>
        <dbReference type="EMBL" id="CAF9938537.1"/>
    </source>
</evidence>
<comment type="caution">
    <text evidence="2">The sequence shown here is derived from an EMBL/GenBank/DDBJ whole genome shotgun (WGS) entry which is preliminary data.</text>
</comment>
<dbReference type="AlphaFoldDB" id="A0A8H3PDG0"/>
<feature type="compositionally biased region" description="Polar residues" evidence="1">
    <location>
        <begin position="136"/>
        <end position="172"/>
    </location>
</feature>
<sequence>MQELVLVIEACNFSARLPLPAPKFTAPCLTFFTVGESIKLGLDFATAPLQIGSNTVRGLRGDQPRDLWFSGKQQQQRPERGRGLFANPLEIKRPQSSEPTGPQLPWWEPPQPTRAPSPEPRFGWDRQPLPLLWPNIGQQQSQSSETPRPSQTGEYTRPSSGHQPGPTHTSGSAEVPSQAHNYSYELRPEPQPAPDPEPEPASISDHHFEIESRPPPPPYPELPSRTPSGTVPPPSPSLESKLQSAVAEHIPDINSDCKHEPENEAEFKAVSPDNTPLPSKTIEQSSSPTTTPKSELPSQSGTSIPALSPSKYRKPTSEPEQEMDAPTYAMQNENQDARDSSDIDANEQAQGGRGKPSSALQSVPSAGPGIDRKRRLGPVQTPTLNKVRKEGEKDGSLKIRVELDLEVELELWARVKGDIVIGLL</sequence>
<feature type="region of interest" description="Disordered" evidence="1">
    <location>
        <begin position="54"/>
        <end position="395"/>
    </location>
</feature>
<name>A0A8H3PDG0_9LECA</name>
<feature type="compositionally biased region" description="Pro residues" evidence="1">
    <location>
        <begin position="107"/>
        <end position="119"/>
    </location>
</feature>
<feature type="compositionally biased region" description="Polar residues" evidence="1">
    <location>
        <begin position="272"/>
        <end position="305"/>
    </location>
</feature>
<feature type="compositionally biased region" description="Basic and acidic residues" evidence="1">
    <location>
        <begin position="249"/>
        <end position="267"/>
    </location>
</feature>
<evidence type="ECO:0000313" key="3">
    <source>
        <dbReference type="Proteomes" id="UP000664534"/>
    </source>
</evidence>
<protein>
    <submittedName>
        <fullName evidence="2">Uncharacterized protein</fullName>
    </submittedName>
</protein>
<accession>A0A8H3PDG0</accession>
<keyword evidence="3" id="KW-1185">Reference proteome</keyword>
<reference evidence="2" key="1">
    <citation type="submission" date="2021-03" db="EMBL/GenBank/DDBJ databases">
        <authorList>
            <person name="Tagirdzhanova G."/>
        </authorList>
    </citation>
    <scope>NUCLEOTIDE SEQUENCE</scope>
</reference>